<dbReference type="Proteomes" id="UP001273799">
    <property type="component" value="Unassembled WGS sequence"/>
</dbReference>
<dbReference type="AlphaFoldDB" id="A0AAW9HHM6"/>
<name>A0AAW9HHM6_9ACTO</name>
<evidence type="ECO:0000313" key="4">
    <source>
        <dbReference type="Proteomes" id="UP001273799"/>
    </source>
</evidence>
<keyword evidence="2" id="KW-1133">Transmembrane helix</keyword>
<feature type="transmembrane region" description="Helical" evidence="2">
    <location>
        <begin position="357"/>
        <end position="376"/>
    </location>
</feature>
<keyword evidence="2" id="KW-0812">Transmembrane</keyword>
<feature type="transmembrane region" description="Helical" evidence="2">
    <location>
        <begin position="232"/>
        <end position="253"/>
    </location>
</feature>
<sequence length="388" mass="42573">MMHDQKPATGAQLLSCSDADQAGTHPGRRGRNAGRRHNLGVAQGRSLGEIYRGLNASLGHVAEKFVGGAGSLRGRFFRQQIFALGFAIIFVVLLSFTNGHATAPLDATHLAYLHSVPGLLILHELMVPCISIVSLVGALQTLRTQAYLNAGYTRVHIWRALRGAGLRSISLVFLVLAFLTNLVLFIHGLRTDTLAISGTIKTSELTTLGYADLDGSAPPWEPGASLPYSGNYWHILLGYFLIGIAAYTLAIALASIFTRWRVRTIVLHTAMFGAIVMVIAVIYSALSRPINWVLGWGLDTLDRFLIQPIAGLLTGPVQSFGAWAQPGLEAFQNWVRGLEDTFFNSWFPDGQTQTFEFLFLVLIFGGICLVISRMLSRRNLLRTNLKRR</sequence>
<evidence type="ECO:0000256" key="1">
    <source>
        <dbReference type="SAM" id="MobiDB-lite"/>
    </source>
</evidence>
<organism evidence="3 4">
    <name type="scientific">Actinobaculum suis</name>
    <dbReference type="NCBI Taxonomy" id="1657"/>
    <lineage>
        <taxon>Bacteria</taxon>
        <taxon>Bacillati</taxon>
        <taxon>Actinomycetota</taxon>
        <taxon>Actinomycetes</taxon>
        <taxon>Actinomycetales</taxon>
        <taxon>Actinomycetaceae</taxon>
        <taxon>Actinobaculum</taxon>
    </lineage>
</organism>
<reference evidence="3" key="1">
    <citation type="submission" date="2023-10" db="EMBL/GenBank/DDBJ databases">
        <title>Whole Genome based description of the genera Actinobaculum and Actinotignum reveals a complex phylogenetic relationship within the species included in the genus Actinotignum.</title>
        <authorList>
            <person name="Jensen C.S."/>
            <person name="Dargis R."/>
            <person name="Kemp M."/>
            <person name="Christensen J.J."/>
        </authorList>
    </citation>
    <scope>NUCLEOTIDE SEQUENCE</scope>
    <source>
        <strain evidence="3">Actinobaculum_suis_CCUG19206T</strain>
    </source>
</reference>
<keyword evidence="2" id="KW-0472">Membrane</keyword>
<comment type="caution">
    <text evidence="3">The sequence shown here is derived from an EMBL/GenBank/DDBJ whole genome shotgun (WGS) entry which is preliminary data.</text>
</comment>
<accession>A0AAW9HHM6</accession>
<proteinExistence type="predicted"/>
<gene>
    <name evidence="3" type="ORF">R6G71_05100</name>
</gene>
<feature type="transmembrane region" description="Helical" evidence="2">
    <location>
        <begin position="81"/>
        <end position="101"/>
    </location>
</feature>
<feature type="region of interest" description="Disordered" evidence="1">
    <location>
        <begin position="1"/>
        <end position="38"/>
    </location>
</feature>
<evidence type="ECO:0000313" key="3">
    <source>
        <dbReference type="EMBL" id="MDY5153425.1"/>
    </source>
</evidence>
<feature type="compositionally biased region" description="Basic residues" evidence="1">
    <location>
        <begin position="26"/>
        <end position="38"/>
    </location>
</feature>
<feature type="transmembrane region" description="Helical" evidence="2">
    <location>
        <begin position="265"/>
        <end position="286"/>
    </location>
</feature>
<feature type="transmembrane region" description="Helical" evidence="2">
    <location>
        <begin position="164"/>
        <end position="186"/>
    </location>
</feature>
<dbReference type="EMBL" id="JAWNFU010000002">
    <property type="protein sequence ID" value="MDY5153425.1"/>
    <property type="molecule type" value="Genomic_DNA"/>
</dbReference>
<protein>
    <recommendedName>
        <fullName evidence="5">ABC-2 family transporter protein</fullName>
    </recommendedName>
</protein>
<dbReference type="RefSeq" id="WP_074661304.1">
    <property type="nucleotide sequence ID" value="NZ_FNAU01000003.1"/>
</dbReference>
<evidence type="ECO:0000256" key="2">
    <source>
        <dbReference type="SAM" id="Phobius"/>
    </source>
</evidence>
<feature type="transmembrane region" description="Helical" evidence="2">
    <location>
        <begin position="121"/>
        <end position="143"/>
    </location>
</feature>
<evidence type="ECO:0008006" key="5">
    <source>
        <dbReference type="Google" id="ProtNLM"/>
    </source>
</evidence>